<feature type="non-terminal residue" evidence="1">
    <location>
        <position position="137"/>
    </location>
</feature>
<dbReference type="InterPro" id="IPR052953">
    <property type="entry name" value="Ser-rich/MCO-related"/>
</dbReference>
<dbReference type="AlphaFoldDB" id="A0A8E2EHG4"/>
<dbReference type="Proteomes" id="UP000250266">
    <property type="component" value="Unassembled WGS sequence"/>
</dbReference>
<evidence type="ECO:0000313" key="2">
    <source>
        <dbReference type="Proteomes" id="UP000250266"/>
    </source>
</evidence>
<evidence type="ECO:0000313" key="1">
    <source>
        <dbReference type="EMBL" id="OCK83638.1"/>
    </source>
</evidence>
<reference evidence="1 2" key="1">
    <citation type="journal article" date="2016" name="Nat. Commun.">
        <title>Ectomycorrhizal ecology is imprinted in the genome of the dominant symbiotic fungus Cenococcum geophilum.</title>
        <authorList>
            <consortium name="DOE Joint Genome Institute"/>
            <person name="Peter M."/>
            <person name="Kohler A."/>
            <person name="Ohm R.A."/>
            <person name="Kuo A."/>
            <person name="Krutzmann J."/>
            <person name="Morin E."/>
            <person name="Arend M."/>
            <person name="Barry K.W."/>
            <person name="Binder M."/>
            <person name="Choi C."/>
            <person name="Clum A."/>
            <person name="Copeland A."/>
            <person name="Grisel N."/>
            <person name="Haridas S."/>
            <person name="Kipfer T."/>
            <person name="LaButti K."/>
            <person name="Lindquist E."/>
            <person name="Lipzen A."/>
            <person name="Maire R."/>
            <person name="Meier B."/>
            <person name="Mihaltcheva S."/>
            <person name="Molinier V."/>
            <person name="Murat C."/>
            <person name="Poggeler S."/>
            <person name="Quandt C.A."/>
            <person name="Sperisen C."/>
            <person name="Tritt A."/>
            <person name="Tisserant E."/>
            <person name="Crous P.W."/>
            <person name="Henrissat B."/>
            <person name="Nehls U."/>
            <person name="Egli S."/>
            <person name="Spatafora J.W."/>
            <person name="Grigoriev I.V."/>
            <person name="Martin F.M."/>
        </authorList>
    </citation>
    <scope>NUCLEOTIDE SEQUENCE [LARGE SCALE GENOMIC DNA]</scope>
    <source>
        <strain evidence="1 2">CBS 459.81</strain>
    </source>
</reference>
<name>A0A8E2EHG4_9PEZI</name>
<proteinExistence type="predicted"/>
<dbReference type="SUPFAM" id="SSF49503">
    <property type="entry name" value="Cupredoxins"/>
    <property type="match status" value="1"/>
</dbReference>
<accession>A0A8E2EHG4</accession>
<dbReference type="EMBL" id="KV744856">
    <property type="protein sequence ID" value="OCK83638.1"/>
    <property type="molecule type" value="Genomic_DNA"/>
</dbReference>
<keyword evidence="2" id="KW-1185">Reference proteome</keyword>
<dbReference type="InterPro" id="IPR008972">
    <property type="entry name" value="Cupredoxin"/>
</dbReference>
<dbReference type="PANTHER" id="PTHR34883">
    <property type="entry name" value="SERINE-RICH PROTEIN, PUTATIVE-RELATED-RELATED"/>
    <property type="match status" value="1"/>
</dbReference>
<organism evidence="1 2">
    <name type="scientific">Lepidopterella palustris CBS 459.81</name>
    <dbReference type="NCBI Taxonomy" id="1314670"/>
    <lineage>
        <taxon>Eukaryota</taxon>
        <taxon>Fungi</taxon>
        <taxon>Dikarya</taxon>
        <taxon>Ascomycota</taxon>
        <taxon>Pezizomycotina</taxon>
        <taxon>Dothideomycetes</taxon>
        <taxon>Pleosporomycetidae</taxon>
        <taxon>Mytilinidiales</taxon>
        <taxon>Argynnaceae</taxon>
        <taxon>Lepidopterella</taxon>
    </lineage>
</organism>
<sequence length="137" mass="14747">THRVLAGFNGLHFEPENIVAEIGDLVEVHFNPKNHSFAQSSFANPCKPIGDNAFFSGFQPTEGKESENIFTITVTDKTPIWFYCAQTVGAHCQMGMAGVINQNFNSPNTLDAYKKAAALSGVSVAPPRVQGGFISAN</sequence>
<gene>
    <name evidence="1" type="ORF">K432DRAFT_261935</name>
</gene>
<dbReference type="CDD" id="cd00920">
    <property type="entry name" value="Cupredoxin"/>
    <property type="match status" value="1"/>
</dbReference>
<dbReference type="Gene3D" id="2.60.40.420">
    <property type="entry name" value="Cupredoxins - blue copper proteins"/>
    <property type="match status" value="1"/>
</dbReference>
<dbReference type="OrthoDB" id="5415867at2759"/>
<evidence type="ECO:0008006" key="3">
    <source>
        <dbReference type="Google" id="ProtNLM"/>
    </source>
</evidence>
<dbReference type="PANTHER" id="PTHR34883:SF15">
    <property type="entry name" value="EXTRACELLULAR SERINE-RICH PROTEIN"/>
    <property type="match status" value="1"/>
</dbReference>
<feature type="non-terminal residue" evidence="1">
    <location>
        <position position="1"/>
    </location>
</feature>
<protein>
    <recommendedName>
        <fullName evidence="3">Extracellular serine-rich protein</fullName>
    </recommendedName>
</protein>